<evidence type="ECO:0000256" key="1">
    <source>
        <dbReference type="SAM" id="Coils"/>
    </source>
</evidence>
<keyword evidence="1" id="KW-0175">Coiled coil</keyword>
<evidence type="ECO:0008006" key="3">
    <source>
        <dbReference type="Google" id="ProtNLM"/>
    </source>
</evidence>
<keyword evidence="2" id="KW-0614">Plasmid</keyword>
<reference evidence="2" key="1">
    <citation type="submission" date="2019-07" db="EMBL/GenBank/DDBJ databases">
        <title>Comparative genomics of plasmid bearing Staphylococcus aureus strains isolated from various retail meats.</title>
        <authorList>
            <person name="Neyaz L."/>
            <person name="Karki A.B."/>
            <person name="Fakhr M.K."/>
        </authorList>
    </citation>
    <scope>NUCLEOTIDE SEQUENCE</scope>
    <source>
        <strain evidence="2">B3-4A</strain>
        <plasmid evidence="2">pSALNBL118</plasmid>
    </source>
</reference>
<dbReference type="PANTHER" id="PTHR37813:SF1">
    <property type="entry name" value="FELS-2 PROPHAGE PROTEIN"/>
    <property type="match status" value="1"/>
</dbReference>
<name>A0A517IVA0_STAAU</name>
<feature type="non-terminal residue" evidence="2">
    <location>
        <position position="182"/>
    </location>
</feature>
<gene>
    <name evidence="2" type="ORF">FP479_14820</name>
</gene>
<sequence length="182" mass="21570">KEKALSDGQISENERKEIEKLENQRRDITVKELSKTEKEQERILVRMQRNRNAYSIDEASKAIKEAEKARKARKKEVDKQYEDDVIAIKNNVNLSKSEKDKLLAIADQRHKDEVRKAKSKKDAVVDVVKKQNKDIDKEMDLSSGRVYKNTEKWWNGLKSWWSNFREDQKKKSDKYAKEQEET</sequence>
<evidence type="ECO:0000313" key="2">
    <source>
        <dbReference type="EMBL" id="QDS42834.1"/>
    </source>
</evidence>
<feature type="coiled-coil region" evidence="1">
    <location>
        <begin position="11"/>
        <end position="83"/>
    </location>
</feature>
<feature type="non-terminal residue" evidence="2">
    <location>
        <position position="1"/>
    </location>
</feature>
<dbReference type="EMBL" id="CP042037">
    <property type="protein sequence ID" value="QDS42834.1"/>
    <property type="molecule type" value="Genomic_DNA"/>
</dbReference>
<dbReference type="RefSeq" id="WP_197735335.1">
    <property type="nucleotide sequence ID" value="NZ_CP042037.1"/>
</dbReference>
<protein>
    <recommendedName>
        <fullName evidence="3">Phage tail tape measure protein</fullName>
    </recommendedName>
</protein>
<dbReference type="AlphaFoldDB" id="A0A517IVA0"/>
<proteinExistence type="predicted"/>
<dbReference type="PANTHER" id="PTHR37813">
    <property type="entry name" value="FELS-2 PROPHAGE PROTEIN"/>
    <property type="match status" value="1"/>
</dbReference>
<geneLocation type="plasmid" evidence="2">
    <name>pSALNBL118</name>
</geneLocation>
<organism evidence="2">
    <name type="scientific">Staphylococcus aureus</name>
    <dbReference type="NCBI Taxonomy" id="1280"/>
    <lineage>
        <taxon>Bacteria</taxon>
        <taxon>Bacillati</taxon>
        <taxon>Bacillota</taxon>
        <taxon>Bacilli</taxon>
        <taxon>Bacillales</taxon>
        <taxon>Staphylococcaceae</taxon>
        <taxon>Staphylococcus</taxon>
    </lineage>
</organism>
<accession>A0A517IVA0</accession>